<protein>
    <submittedName>
        <fullName evidence="1">SAM-dependent methyltransferase</fullName>
    </submittedName>
</protein>
<dbReference type="Gene3D" id="3.40.50.150">
    <property type="entry name" value="Vaccinia Virus protein VP39"/>
    <property type="match status" value="1"/>
</dbReference>
<organism evidence="1 2">
    <name type="scientific">Sedimentibacter hydroxybenzoicus DSM 7310</name>
    <dbReference type="NCBI Taxonomy" id="1123245"/>
    <lineage>
        <taxon>Bacteria</taxon>
        <taxon>Bacillati</taxon>
        <taxon>Bacillota</taxon>
        <taxon>Tissierellia</taxon>
        <taxon>Sedimentibacter</taxon>
    </lineage>
</organism>
<dbReference type="Proteomes" id="UP000611629">
    <property type="component" value="Unassembled WGS sequence"/>
</dbReference>
<dbReference type="InterPro" id="IPR006901">
    <property type="entry name" value="TrmK"/>
</dbReference>
<sequence>MNRLECIKSMLAKCHTAADIGTDHGYVAEMLLNENICEKVIATDLNKGPLDRAIKHLTSVNLHGKCDFRLGSGLTVLNENEADAIIIAGMGGELIADIIEASKNIALQASQLILQPMTMGDKLRQYLAENSFKIIDENIVKEMHHYYFVIKAVPGKYEVTDKIFYEISKIILEKKDPIMVEYLNKILKVNENIIVSIEKSNGRDYNEKAEALRTKNKKIRELMEN</sequence>
<dbReference type="Pfam" id="PF12847">
    <property type="entry name" value="Methyltransf_18"/>
    <property type="match status" value="1"/>
</dbReference>
<keyword evidence="1" id="KW-0489">Methyltransferase</keyword>
<dbReference type="GO" id="GO:0032259">
    <property type="term" value="P:methylation"/>
    <property type="evidence" value="ECO:0007669"/>
    <property type="project" value="UniProtKB-KW"/>
</dbReference>
<name>A0A974GVM8_SEDHY</name>
<keyword evidence="1" id="KW-0808">Transferase</keyword>
<comment type="caution">
    <text evidence="1">The sequence shown here is derived from an EMBL/GenBank/DDBJ whole genome shotgun (WGS) entry which is preliminary data.</text>
</comment>
<evidence type="ECO:0000313" key="2">
    <source>
        <dbReference type="Proteomes" id="UP000611629"/>
    </source>
</evidence>
<proteinExistence type="predicted"/>
<dbReference type="GO" id="GO:0160105">
    <property type="term" value="F:tRNA (adenine(22)-N1)-methyltransferase activity"/>
    <property type="evidence" value="ECO:0007669"/>
    <property type="project" value="InterPro"/>
</dbReference>
<dbReference type="AlphaFoldDB" id="A0A974GVM8"/>
<dbReference type="SUPFAM" id="SSF53335">
    <property type="entry name" value="S-adenosyl-L-methionine-dependent methyltransferases"/>
    <property type="match status" value="1"/>
</dbReference>
<reference evidence="1" key="1">
    <citation type="submission" date="2020-07" db="EMBL/GenBank/DDBJ databases">
        <title>Genomic analysis of a strain of Sedimentibacter Hydroxybenzoicus DSM7310.</title>
        <authorList>
            <person name="Ma S."/>
        </authorList>
    </citation>
    <scope>NUCLEOTIDE SEQUENCE</scope>
    <source>
        <strain evidence="1">DSM 7310</strain>
    </source>
</reference>
<accession>A0A974GVM8</accession>
<dbReference type="PIRSF" id="PIRSF018637">
    <property type="entry name" value="TrmK"/>
    <property type="match status" value="1"/>
</dbReference>
<dbReference type="InterPro" id="IPR029063">
    <property type="entry name" value="SAM-dependent_MTases_sf"/>
</dbReference>
<keyword evidence="2" id="KW-1185">Reference proteome</keyword>
<dbReference type="RefSeq" id="WP_179237186.1">
    <property type="nucleotide sequence ID" value="NZ_JACBNQ010000003.1"/>
</dbReference>
<dbReference type="PANTHER" id="PTHR38451">
    <property type="entry name" value="TRNA (ADENINE(22)-N(1))-METHYLTRANSFERASE"/>
    <property type="match status" value="1"/>
</dbReference>
<gene>
    <name evidence="1" type="ORF">HZF24_04990</name>
</gene>
<dbReference type="EMBL" id="JACBNQ010000003">
    <property type="protein sequence ID" value="NYB73491.1"/>
    <property type="molecule type" value="Genomic_DNA"/>
</dbReference>
<dbReference type="PANTHER" id="PTHR38451:SF1">
    <property type="entry name" value="TRNA (ADENINE(22)-N(1))-METHYLTRANSFERASE"/>
    <property type="match status" value="1"/>
</dbReference>
<evidence type="ECO:0000313" key="1">
    <source>
        <dbReference type="EMBL" id="NYB73491.1"/>
    </source>
</evidence>